<evidence type="ECO:0000313" key="8">
    <source>
        <dbReference type="EMBL" id="KAK1393984.1"/>
    </source>
</evidence>
<dbReference type="InterPro" id="IPR005123">
    <property type="entry name" value="Oxoglu/Fe-dep_dioxygenase_dom"/>
</dbReference>
<dbReference type="FunFam" id="2.60.120.330:FF:000022">
    <property type="entry name" value="Probable 2-oxoglutarate-dependent dioxygenase AOP1.2"/>
    <property type="match status" value="1"/>
</dbReference>
<comment type="function">
    <text evidence="5">Probable 2-oxoglutarate-dependent dioxygenase that may be involved in glucosinolates biosynthesis. May play a role in the production of aliphatic glucosinolates.</text>
</comment>
<dbReference type="InterPro" id="IPR026992">
    <property type="entry name" value="DIOX_N"/>
</dbReference>
<dbReference type="Gene3D" id="2.60.120.330">
    <property type="entry name" value="B-lactam Antibiotic, Isopenicillin N Synthase, Chain"/>
    <property type="match status" value="1"/>
</dbReference>
<dbReference type="PANTHER" id="PTHR47990">
    <property type="entry name" value="2-OXOGLUTARATE (2OG) AND FE(II)-DEPENDENT OXYGENASE SUPERFAMILY PROTEIN-RELATED"/>
    <property type="match status" value="1"/>
</dbReference>
<dbReference type="Pfam" id="PF14226">
    <property type="entry name" value="DIOX_N"/>
    <property type="match status" value="1"/>
</dbReference>
<dbReference type="Pfam" id="PF03171">
    <property type="entry name" value="2OG-FeII_Oxy"/>
    <property type="match status" value="1"/>
</dbReference>
<comment type="caution">
    <text evidence="8">The sequence shown here is derived from an EMBL/GenBank/DDBJ whole genome shotgun (WGS) entry which is preliminary data.</text>
</comment>
<keyword evidence="2 6" id="KW-0479">Metal-binding</keyword>
<reference evidence="8" key="2">
    <citation type="submission" date="2023-05" db="EMBL/GenBank/DDBJ databases">
        <authorList>
            <person name="Schelkunov M.I."/>
        </authorList>
    </citation>
    <scope>NUCLEOTIDE SEQUENCE</scope>
    <source>
        <strain evidence="8">Hsosn_3</strain>
        <tissue evidence="8">Leaf</tissue>
    </source>
</reference>
<evidence type="ECO:0000256" key="1">
    <source>
        <dbReference type="ARBA" id="ARBA00008056"/>
    </source>
</evidence>
<dbReference type="InterPro" id="IPR044861">
    <property type="entry name" value="IPNS-like_FE2OG_OXY"/>
</dbReference>
<dbReference type="InterPro" id="IPR027443">
    <property type="entry name" value="IPNS-like_sf"/>
</dbReference>
<evidence type="ECO:0000259" key="7">
    <source>
        <dbReference type="PROSITE" id="PS51471"/>
    </source>
</evidence>
<dbReference type="GO" id="GO:0016705">
    <property type="term" value="F:oxidoreductase activity, acting on paired donors, with incorporation or reduction of molecular oxygen"/>
    <property type="evidence" value="ECO:0007669"/>
    <property type="project" value="UniProtKB-ARBA"/>
</dbReference>
<keyword evidence="4 6" id="KW-0408">Iron</keyword>
<evidence type="ECO:0000256" key="2">
    <source>
        <dbReference type="ARBA" id="ARBA00022723"/>
    </source>
</evidence>
<dbReference type="GO" id="GO:0051213">
    <property type="term" value="F:dioxygenase activity"/>
    <property type="evidence" value="ECO:0007669"/>
    <property type="project" value="UniProtKB-KW"/>
</dbReference>
<evidence type="ECO:0000256" key="3">
    <source>
        <dbReference type="ARBA" id="ARBA00023002"/>
    </source>
</evidence>
<protein>
    <submittedName>
        <fullName evidence="8">Fe2OG dioxygenase domain-containing protein</fullName>
    </submittedName>
</protein>
<gene>
    <name evidence="8" type="ORF">POM88_013040</name>
</gene>
<evidence type="ECO:0000256" key="5">
    <source>
        <dbReference type="ARBA" id="ARBA00057022"/>
    </source>
</evidence>
<keyword evidence="8" id="KW-0223">Dioxygenase</keyword>
<dbReference type="AlphaFoldDB" id="A0AAD8IXL4"/>
<evidence type="ECO:0000256" key="4">
    <source>
        <dbReference type="ARBA" id="ARBA00023004"/>
    </source>
</evidence>
<dbReference type="InterPro" id="IPR050231">
    <property type="entry name" value="Iron_ascorbate_oxido_reductase"/>
</dbReference>
<dbReference type="GO" id="GO:0046872">
    <property type="term" value="F:metal ion binding"/>
    <property type="evidence" value="ECO:0007669"/>
    <property type="project" value="UniProtKB-KW"/>
</dbReference>
<evidence type="ECO:0000313" key="9">
    <source>
        <dbReference type="Proteomes" id="UP001237642"/>
    </source>
</evidence>
<name>A0AAD8IXL4_9APIA</name>
<organism evidence="8 9">
    <name type="scientific">Heracleum sosnowskyi</name>
    <dbReference type="NCBI Taxonomy" id="360622"/>
    <lineage>
        <taxon>Eukaryota</taxon>
        <taxon>Viridiplantae</taxon>
        <taxon>Streptophyta</taxon>
        <taxon>Embryophyta</taxon>
        <taxon>Tracheophyta</taxon>
        <taxon>Spermatophyta</taxon>
        <taxon>Magnoliopsida</taxon>
        <taxon>eudicotyledons</taxon>
        <taxon>Gunneridae</taxon>
        <taxon>Pentapetalae</taxon>
        <taxon>asterids</taxon>
        <taxon>campanulids</taxon>
        <taxon>Apiales</taxon>
        <taxon>Apiaceae</taxon>
        <taxon>Apioideae</taxon>
        <taxon>apioid superclade</taxon>
        <taxon>Tordylieae</taxon>
        <taxon>Tordyliinae</taxon>
        <taxon>Heracleum</taxon>
    </lineage>
</organism>
<accession>A0AAD8IXL4</accession>
<dbReference type="Proteomes" id="UP001237642">
    <property type="component" value="Unassembled WGS sequence"/>
</dbReference>
<comment type="similarity">
    <text evidence="1 6">Belongs to the iron/ascorbate-dependent oxidoreductase family.</text>
</comment>
<keyword evidence="3 6" id="KW-0560">Oxidoreductase</keyword>
<reference evidence="8" key="1">
    <citation type="submission" date="2023-02" db="EMBL/GenBank/DDBJ databases">
        <title>Genome of toxic invasive species Heracleum sosnowskyi carries increased number of genes despite the absence of recent whole-genome duplications.</title>
        <authorList>
            <person name="Schelkunov M."/>
            <person name="Shtratnikova V."/>
            <person name="Makarenko M."/>
            <person name="Klepikova A."/>
            <person name="Omelchenko D."/>
            <person name="Novikova G."/>
            <person name="Obukhova E."/>
            <person name="Bogdanov V."/>
            <person name="Penin A."/>
            <person name="Logacheva M."/>
        </authorList>
    </citation>
    <scope>NUCLEOTIDE SEQUENCE</scope>
    <source>
        <strain evidence="8">Hsosn_3</strain>
        <tissue evidence="8">Leaf</tissue>
    </source>
</reference>
<feature type="domain" description="Fe2OG dioxygenase" evidence="7">
    <location>
        <begin position="160"/>
        <end position="264"/>
    </location>
</feature>
<sequence>MDQKANPQLPIIDFTEDSLYPGSSSWILTSNEVRHAFEEYGCFVAVYDKIKMQMNKDVFRASRELFDLPLETKVKNVSDNIYYGYLKLPMIPLYESLGIRNATTSDGIRSFSNIMFPSGNDHFCKTMHLHANQLSELEQMVARMVFESYGVEKHYESYAKIMTYLLRVMKYRLPQKGETNVGAHVHTDKSFITILHEDQAGGIEIRTKDNEWIAMKIPPYCYLVMAGDALLAWSNDKIHSAFHQVIIRGEKERYSLGLFSFVNGIIEAPEELVDEEHPRIYKPFHHYDLLDFYAKDDDHKTECTMKAYRL</sequence>
<keyword evidence="9" id="KW-1185">Reference proteome</keyword>
<dbReference type="SUPFAM" id="SSF51197">
    <property type="entry name" value="Clavaminate synthase-like"/>
    <property type="match status" value="1"/>
</dbReference>
<dbReference type="PROSITE" id="PS51471">
    <property type="entry name" value="FE2OG_OXY"/>
    <property type="match status" value="1"/>
</dbReference>
<evidence type="ECO:0000256" key="6">
    <source>
        <dbReference type="RuleBase" id="RU003682"/>
    </source>
</evidence>
<dbReference type="EMBL" id="JAUIZM010000003">
    <property type="protein sequence ID" value="KAK1393984.1"/>
    <property type="molecule type" value="Genomic_DNA"/>
</dbReference>
<proteinExistence type="inferred from homology"/>